<dbReference type="SFLD" id="SFLDG01135">
    <property type="entry name" value="C1.5.6:_HAD__Beta-PGM__Phospha"/>
    <property type="match status" value="1"/>
</dbReference>
<dbReference type="GeneID" id="66466001"/>
<comment type="caution">
    <text evidence="1">The sequence shown here is derived from an EMBL/GenBank/DDBJ whole genome shotgun (WGS) entry which is preliminary data.</text>
</comment>
<dbReference type="Gene3D" id="1.10.150.240">
    <property type="entry name" value="Putative phosphatase, domain 2"/>
    <property type="match status" value="1"/>
</dbReference>
<dbReference type="InterPro" id="IPR023198">
    <property type="entry name" value="PGP-like_dom2"/>
</dbReference>
<dbReference type="InterPro" id="IPR006439">
    <property type="entry name" value="HAD-SF_hydro_IA"/>
</dbReference>
<dbReference type="GO" id="GO:0006281">
    <property type="term" value="P:DNA repair"/>
    <property type="evidence" value="ECO:0007669"/>
    <property type="project" value="TreeGrafter"/>
</dbReference>
<accession>A0A415LI26</accession>
<organism evidence="1 2">
    <name type="scientific">Eubacterium ventriosum</name>
    <dbReference type="NCBI Taxonomy" id="39496"/>
    <lineage>
        <taxon>Bacteria</taxon>
        <taxon>Bacillati</taxon>
        <taxon>Bacillota</taxon>
        <taxon>Clostridia</taxon>
        <taxon>Eubacteriales</taxon>
        <taxon>Eubacteriaceae</taxon>
        <taxon>Eubacterium</taxon>
    </lineage>
</organism>
<dbReference type="GO" id="GO:0005829">
    <property type="term" value="C:cytosol"/>
    <property type="evidence" value="ECO:0007669"/>
    <property type="project" value="TreeGrafter"/>
</dbReference>
<evidence type="ECO:0000313" key="1">
    <source>
        <dbReference type="EMBL" id="RHL48209.1"/>
    </source>
</evidence>
<sequence>MIKAVIFDMDGVIIDSEPIYQMWLEEFLEYQGISVPESELRTIPGISTQAFKEKVEKWWKCCGVTNKTGEEIDREFDTFCKDKKISYKNITSPYLKPTLEHLRNAGIRMAIASSSPLKNINQVTSEIGIDHYFDVKVSGEAFKHSKPNPEIYLYTADKLQINVNQCVAVEDSTYGIRAALNAKIKVIAKKDDRYGYDQTLADFIIENLNELPEVINKMFKKSTFIT</sequence>
<dbReference type="CDD" id="cd07505">
    <property type="entry name" value="HAD_BPGM-like"/>
    <property type="match status" value="1"/>
</dbReference>
<dbReference type="InterPro" id="IPR036412">
    <property type="entry name" value="HAD-like_sf"/>
</dbReference>
<dbReference type="NCBIfam" id="TIGR01509">
    <property type="entry name" value="HAD-SF-IA-v3"/>
    <property type="match status" value="1"/>
</dbReference>
<dbReference type="GO" id="GO:0008967">
    <property type="term" value="F:phosphoglycolate phosphatase activity"/>
    <property type="evidence" value="ECO:0007669"/>
    <property type="project" value="TreeGrafter"/>
</dbReference>
<dbReference type="Proteomes" id="UP000283314">
    <property type="component" value="Unassembled WGS sequence"/>
</dbReference>
<dbReference type="InterPro" id="IPR023214">
    <property type="entry name" value="HAD_sf"/>
</dbReference>
<evidence type="ECO:0000313" key="2">
    <source>
        <dbReference type="Proteomes" id="UP000283314"/>
    </source>
</evidence>
<dbReference type="RefSeq" id="WP_117901432.1">
    <property type="nucleotide sequence ID" value="NZ_CABJDQ010000001.1"/>
</dbReference>
<proteinExistence type="predicted"/>
<protein>
    <submittedName>
        <fullName evidence="1">HAD family phosphatase</fullName>
    </submittedName>
</protein>
<dbReference type="PRINTS" id="PR00413">
    <property type="entry name" value="HADHALOGNASE"/>
</dbReference>
<reference evidence="1 2" key="1">
    <citation type="submission" date="2018-08" db="EMBL/GenBank/DDBJ databases">
        <title>A genome reference for cultivated species of the human gut microbiota.</title>
        <authorList>
            <person name="Zou Y."/>
            <person name="Xue W."/>
            <person name="Luo G."/>
        </authorList>
    </citation>
    <scope>NUCLEOTIDE SEQUENCE [LARGE SCALE GENOMIC DNA]</scope>
    <source>
        <strain evidence="1 2">AF37-4</strain>
    </source>
</reference>
<dbReference type="SFLD" id="SFLDG01129">
    <property type="entry name" value="C1.5:_HAD__Beta-PGM__Phosphata"/>
    <property type="match status" value="1"/>
</dbReference>
<dbReference type="AlphaFoldDB" id="A0A415LI26"/>
<dbReference type="SUPFAM" id="SSF56784">
    <property type="entry name" value="HAD-like"/>
    <property type="match status" value="1"/>
</dbReference>
<dbReference type="PANTHER" id="PTHR43434:SF1">
    <property type="entry name" value="PHOSPHOGLYCOLATE PHOSPHATASE"/>
    <property type="match status" value="1"/>
</dbReference>
<gene>
    <name evidence="1" type="ORF">DW018_01990</name>
</gene>
<dbReference type="InterPro" id="IPR050155">
    <property type="entry name" value="HAD-like_hydrolase_sf"/>
</dbReference>
<dbReference type="Pfam" id="PF13419">
    <property type="entry name" value="HAD_2"/>
    <property type="match status" value="1"/>
</dbReference>
<dbReference type="SFLD" id="SFLDS00003">
    <property type="entry name" value="Haloacid_Dehalogenase"/>
    <property type="match status" value="1"/>
</dbReference>
<name>A0A415LI26_9FIRM</name>
<dbReference type="NCBIfam" id="TIGR01549">
    <property type="entry name" value="HAD-SF-IA-v1"/>
    <property type="match status" value="1"/>
</dbReference>
<dbReference type="EMBL" id="QROT01000001">
    <property type="protein sequence ID" value="RHL48209.1"/>
    <property type="molecule type" value="Genomic_DNA"/>
</dbReference>
<dbReference type="InterPro" id="IPR041492">
    <property type="entry name" value="HAD_2"/>
</dbReference>
<dbReference type="Gene3D" id="3.40.50.1000">
    <property type="entry name" value="HAD superfamily/HAD-like"/>
    <property type="match status" value="1"/>
</dbReference>
<dbReference type="PANTHER" id="PTHR43434">
    <property type="entry name" value="PHOSPHOGLYCOLATE PHOSPHATASE"/>
    <property type="match status" value="1"/>
</dbReference>